<evidence type="ECO:0000256" key="2">
    <source>
        <dbReference type="ARBA" id="ARBA00004613"/>
    </source>
</evidence>
<feature type="signal peptide" evidence="14">
    <location>
        <begin position="1"/>
        <end position="17"/>
    </location>
</feature>
<evidence type="ECO:0000256" key="3">
    <source>
        <dbReference type="ARBA" id="ARBA00010646"/>
    </source>
</evidence>
<dbReference type="CDD" id="cd06412">
    <property type="entry name" value="GH25_CH-type"/>
    <property type="match status" value="1"/>
</dbReference>
<evidence type="ECO:0000256" key="10">
    <source>
        <dbReference type="ARBA" id="ARBA00023295"/>
    </source>
</evidence>
<dbReference type="InterPro" id="IPR018077">
    <property type="entry name" value="Glyco_hydro_fam25_subgr"/>
</dbReference>
<keyword evidence="5" id="KW-0964">Secreted</keyword>
<evidence type="ECO:0000256" key="4">
    <source>
        <dbReference type="ARBA" id="ARBA00012732"/>
    </source>
</evidence>
<dbReference type="Gene3D" id="3.20.20.80">
    <property type="entry name" value="Glycosidases"/>
    <property type="match status" value="1"/>
</dbReference>
<comment type="caution">
    <text evidence="15">The sequence shown here is derived from an EMBL/GenBank/DDBJ whole genome shotgun (WGS) entry which is preliminary data.</text>
</comment>
<dbReference type="PANTHER" id="PTHR34135:SF2">
    <property type="entry name" value="LYSOZYME"/>
    <property type="match status" value="1"/>
</dbReference>
<evidence type="ECO:0000256" key="7">
    <source>
        <dbReference type="ARBA" id="ARBA00022638"/>
    </source>
</evidence>
<dbReference type="GO" id="GO:0031640">
    <property type="term" value="P:killing of cells of another organism"/>
    <property type="evidence" value="ECO:0007669"/>
    <property type="project" value="UniProtKB-KW"/>
</dbReference>
<dbReference type="GO" id="GO:0042742">
    <property type="term" value="P:defense response to bacterium"/>
    <property type="evidence" value="ECO:0007669"/>
    <property type="project" value="UniProtKB-KW"/>
</dbReference>
<evidence type="ECO:0000256" key="9">
    <source>
        <dbReference type="ARBA" id="ARBA00023157"/>
    </source>
</evidence>
<evidence type="ECO:0000256" key="6">
    <source>
        <dbReference type="ARBA" id="ARBA00022529"/>
    </source>
</evidence>
<evidence type="ECO:0000256" key="14">
    <source>
        <dbReference type="SAM" id="SignalP"/>
    </source>
</evidence>
<feature type="chain" id="PRO_5042857477" description="N,O-diacetylmuramidase" evidence="14">
    <location>
        <begin position="18"/>
        <end position="224"/>
    </location>
</feature>
<sequence length="224" mass="23804">MKSFVLAATALVGAAQAAVQGFDVSHYQSSVNFAAAYNSGARFVIIKATESNNYIDPKFNSHYTGATSAGLIRGGYHFAHPGATTGAVQADYFIAHGGGWSSDGITLPGMLDLENASGYAACWGLSQSAMVSWIKAFSDRYRSRTGVYPMLYTNPSWWSSCTGNSNAFVNTNPLVLARYASAPGTIPGGWPYQTIWQNSDSYAYGGDSDIFNGDLAGLKRLAKG</sequence>
<evidence type="ECO:0000256" key="12">
    <source>
        <dbReference type="ARBA" id="ARBA00073159"/>
    </source>
</evidence>
<dbReference type="InterPro" id="IPR002053">
    <property type="entry name" value="Glyco_hydro_25"/>
</dbReference>
<comment type="similarity">
    <text evidence="3">Belongs to the glycosyl hydrolase 25 family.</text>
</comment>
<evidence type="ECO:0000313" key="15">
    <source>
        <dbReference type="EMBL" id="KAK4220359.1"/>
    </source>
</evidence>
<keyword evidence="9" id="KW-1015">Disulfide bond</keyword>
<keyword evidence="7" id="KW-0081">Bacteriolytic enzyme</keyword>
<evidence type="ECO:0000313" key="16">
    <source>
        <dbReference type="Proteomes" id="UP001301769"/>
    </source>
</evidence>
<dbReference type="SUPFAM" id="SSF51445">
    <property type="entry name" value="(Trans)glycosidases"/>
    <property type="match status" value="1"/>
</dbReference>
<dbReference type="Proteomes" id="UP001301769">
    <property type="component" value="Unassembled WGS sequence"/>
</dbReference>
<evidence type="ECO:0000256" key="13">
    <source>
        <dbReference type="ARBA" id="ARBA00075474"/>
    </source>
</evidence>
<gene>
    <name evidence="15" type="ORF">QBC37DRAFT_408422</name>
</gene>
<dbReference type="GO" id="GO:0016052">
    <property type="term" value="P:carbohydrate catabolic process"/>
    <property type="evidence" value="ECO:0007669"/>
    <property type="project" value="TreeGrafter"/>
</dbReference>
<dbReference type="AlphaFoldDB" id="A0AAN7BE14"/>
<reference evidence="15" key="1">
    <citation type="journal article" date="2023" name="Mol. Phylogenet. Evol.">
        <title>Genome-scale phylogeny and comparative genomics of the fungal order Sordariales.</title>
        <authorList>
            <person name="Hensen N."/>
            <person name="Bonometti L."/>
            <person name="Westerberg I."/>
            <person name="Brannstrom I.O."/>
            <person name="Guillou S."/>
            <person name="Cros-Aarteil S."/>
            <person name="Calhoun S."/>
            <person name="Haridas S."/>
            <person name="Kuo A."/>
            <person name="Mondo S."/>
            <person name="Pangilinan J."/>
            <person name="Riley R."/>
            <person name="LaButti K."/>
            <person name="Andreopoulos B."/>
            <person name="Lipzen A."/>
            <person name="Chen C."/>
            <person name="Yan M."/>
            <person name="Daum C."/>
            <person name="Ng V."/>
            <person name="Clum A."/>
            <person name="Steindorff A."/>
            <person name="Ohm R.A."/>
            <person name="Martin F."/>
            <person name="Silar P."/>
            <person name="Natvig D.O."/>
            <person name="Lalanne C."/>
            <person name="Gautier V."/>
            <person name="Ament-Velasquez S.L."/>
            <person name="Kruys A."/>
            <person name="Hutchinson M.I."/>
            <person name="Powell A.J."/>
            <person name="Barry K."/>
            <person name="Miller A.N."/>
            <person name="Grigoriev I.V."/>
            <person name="Debuchy R."/>
            <person name="Gladieux P."/>
            <person name="Hiltunen Thoren M."/>
            <person name="Johannesson H."/>
        </authorList>
    </citation>
    <scope>NUCLEOTIDE SEQUENCE</scope>
    <source>
        <strain evidence="15">PSN293</strain>
    </source>
</reference>
<keyword evidence="16" id="KW-1185">Reference proteome</keyword>
<comment type="subcellular location">
    <subcellularLocation>
        <location evidence="2">Secreted</location>
    </subcellularLocation>
</comment>
<keyword evidence="6" id="KW-0929">Antimicrobial</keyword>
<dbReference type="EMBL" id="MU858045">
    <property type="protein sequence ID" value="KAK4220359.1"/>
    <property type="molecule type" value="Genomic_DNA"/>
</dbReference>
<keyword evidence="10" id="KW-0326">Glycosidase</keyword>
<keyword evidence="8 15" id="KW-0378">Hydrolase</keyword>
<dbReference type="FunFam" id="3.20.20.80:FF:000060">
    <property type="entry name" value="Lysozyme M1"/>
    <property type="match status" value="1"/>
</dbReference>
<dbReference type="PROSITE" id="PS51904">
    <property type="entry name" value="GLYCOSYL_HYDROL_F25_2"/>
    <property type="match status" value="1"/>
</dbReference>
<dbReference type="GO" id="GO:0009253">
    <property type="term" value="P:peptidoglycan catabolic process"/>
    <property type="evidence" value="ECO:0007669"/>
    <property type="project" value="InterPro"/>
</dbReference>
<dbReference type="Pfam" id="PF01183">
    <property type="entry name" value="Glyco_hydro_25"/>
    <property type="match status" value="1"/>
</dbReference>
<dbReference type="GO" id="GO:0005576">
    <property type="term" value="C:extracellular region"/>
    <property type="evidence" value="ECO:0007669"/>
    <property type="project" value="UniProtKB-SubCell"/>
</dbReference>
<proteinExistence type="inferred from homology"/>
<dbReference type="GO" id="GO:0016998">
    <property type="term" value="P:cell wall macromolecule catabolic process"/>
    <property type="evidence" value="ECO:0007669"/>
    <property type="project" value="InterPro"/>
</dbReference>
<dbReference type="EC" id="3.2.1.17" evidence="4"/>
<dbReference type="InterPro" id="IPR017853">
    <property type="entry name" value="GH"/>
</dbReference>
<keyword evidence="14" id="KW-0732">Signal</keyword>
<name>A0AAN7BE14_9PEZI</name>
<accession>A0AAN7BE14</accession>
<protein>
    <recommendedName>
        <fullName evidence="12">N,O-diacetylmuramidase</fullName>
        <ecNumber evidence="4">3.2.1.17</ecNumber>
    </recommendedName>
    <alternativeName>
        <fullName evidence="13">Lysozyme CH</fullName>
    </alternativeName>
</protein>
<reference evidence="15" key="2">
    <citation type="submission" date="2023-05" db="EMBL/GenBank/DDBJ databases">
        <authorList>
            <consortium name="Lawrence Berkeley National Laboratory"/>
            <person name="Steindorff A."/>
            <person name="Hensen N."/>
            <person name="Bonometti L."/>
            <person name="Westerberg I."/>
            <person name="Brannstrom I.O."/>
            <person name="Guillou S."/>
            <person name="Cros-Aarteil S."/>
            <person name="Calhoun S."/>
            <person name="Haridas S."/>
            <person name="Kuo A."/>
            <person name="Mondo S."/>
            <person name="Pangilinan J."/>
            <person name="Riley R."/>
            <person name="Labutti K."/>
            <person name="Andreopoulos B."/>
            <person name="Lipzen A."/>
            <person name="Chen C."/>
            <person name="Yanf M."/>
            <person name="Daum C."/>
            <person name="Ng V."/>
            <person name="Clum A."/>
            <person name="Ohm R."/>
            <person name="Martin F."/>
            <person name="Silar P."/>
            <person name="Natvig D."/>
            <person name="Lalanne C."/>
            <person name="Gautier V."/>
            <person name="Ament-Velasquez S.L."/>
            <person name="Kruys A."/>
            <person name="Hutchinson M.I."/>
            <person name="Powell A.J."/>
            <person name="Barry K."/>
            <person name="Miller A.N."/>
            <person name="Grigoriev I.V."/>
            <person name="Debuchy R."/>
            <person name="Gladieux P."/>
            <person name="Thoren M.H."/>
            <person name="Johannesson H."/>
        </authorList>
    </citation>
    <scope>NUCLEOTIDE SEQUENCE</scope>
    <source>
        <strain evidence="15">PSN293</strain>
    </source>
</reference>
<dbReference type="SMART" id="SM00641">
    <property type="entry name" value="Glyco_25"/>
    <property type="match status" value="1"/>
</dbReference>
<evidence type="ECO:0000256" key="5">
    <source>
        <dbReference type="ARBA" id="ARBA00022525"/>
    </source>
</evidence>
<comment type="function">
    <text evidence="11">This enzyme has both lysozyme (acetylmuramidase) and diacetylmuramidase activities.</text>
</comment>
<comment type="catalytic activity">
    <reaction evidence="1">
        <text>Hydrolysis of (1-&gt;4)-beta-linkages between N-acetylmuramic acid and N-acetyl-D-glucosamine residues in a peptidoglycan and between N-acetyl-D-glucosamine residues in chitodextrins.</text>
        <dbReference type="EC" id="3.2.1.17"/>
    </reaction>
</comment>
<organism evidence="15 16">
    <name type="scientific">Rhypophila decipiens</name>
    <dbReference type="NCBI Taxonomy" id="261697"/>
    <lineage>
        <taxon>Eukaryota</taxon>
        <taxon>Fungi</taxon>
        <taxon>Dikarya</taxon>
        <taxon>Ascomycota</taxon>
        <taxon>Pezizomycotina</taxon>
        <taxon>Sordariomycetes</taxon>
        <taxon>Sordariomycetidae</taxon>
        <taxon>Sordariales</taxon>
        <taxon>Naviculisporaceae</taxon>
        <taxon>Rhypophila</taxon>
    </lineage>
</organism>
<evidence type="ECO:0000256" key="11">
    <source>
        <dbReference type="ARBA" id="ARBA00055588"/>
    </source>
</evidence>
<dbReference type="PANTHER" id="PTHR34135">
    <property type="entry name" value="LYSOZYME"/>
    <property type="match status" value="1"/>
</dbReference>
<evidence type="ECO:0000256" key="8">
    <source>
        <dbReference type="ARBA" id="ARBA00022801"/>
    </source>
</evidence>
<evidence type="ECO:0000256" key="1">
    <source>
        <dbReference type="ARBA" id="ARBA00000632"/>
    </source>
</evidence>
<dbReference type="GO" id="GO:0003796">
    <property type="term" value="F:lysozyme activity"/>
    <property type="evidence" value="ECO:0007669"/>
    <property type="project" value="UniProtKB-EC"/>
</dbReference>